<feature type="compositionally biased region" description="Polar residues" evidence="1">
    <location>
        <begin position="129"/>
        <end position="138"/>
    </location>
</feature>
<feature type="region of interest" description="Disordered" evidence="1">
    <location>
        <begin position="71"/>
        <end position="138"/>
    </location>
</feature>
<evidence type="ECO:0000256" key="1">
    <source>
        <dbReference type="SAM" id="MobiDB-lite"/>
    </source>
</evidence>
<keyword evidence="2" id="KW-0732">Signal</keyword>
<keyword evidence="4" id="KW-1185">Reference proteome</keyword>
<feature type="signal peptide" evidence="2">
    <location>
        <begin position="1"/>
        <end position="33"/>
    </location>
</feature>
<dbReference type="EMBL" id="JAAIUW010000005">
    <property type="protein sequence ID" value="KAF7831828.1"/>
    <property type="molecule type" value="Genomic_DNA"/>
</dbReference>
<gene>
    <name evidence="3" type="ORF">G2W53_014161</name>
</gene>
<evidence type="ECO:0000313" key="4">
    <source>
        <dbReference type="Proteomes" id="UP000634136"/>
    </source>
</evidence>
<dbReference type="AlphaFoldDB" id="A0A834WT05"/>
<organism evidence="3 4">
    <name type="scientific">Senna tora</name>
    <dbReference type="NCBI Taxonomy" id="362788"/>
    <lineage>
        <taxon>Eukaryota</taxon>
        <taxon>Viridiplantae</taxon>
        <taxon>Streptophyta</taxon>
        <taxon>Embryophyta</taxon>
        <taxon>Tracheophyta</taxon>
        <taxon>Spermatophyta</taxon>
        <taxon>Magnoliopsida</taxon>
        <taxon>eudicotyledons</taxon>
        <taxon>Gunneridae</taxon>
        <taxon>Pentapetalae</taxon>
        <taxon>rosids</taxon>
        <taxon>fabids</taxon>
        <taxon>Fabales</taxon>
        <taxon>Fabaceae</taxon>
        <taxon>Caesalpinioideae</taxon>
        <taxon>Cassia clade</taxon>
        <taxon>Senna</taxon>
    </lineage>
</organism>
<protein>
    <submittedName>
        <fullName evidence="3">Uncharacterized protein</fullName>
    </submittedName>
</protein>
<accession>A0A834WT05</accession>
<evidence type="ECO:0000256" key="2">
    <source>
        <dbReference type="SAM" id="SignalP"/>
    </source>
</evidence>
<feature type="compositionally biased region" description="Polar residues" evidence="1">
    <location>
        <begin position="96"/>
        <end position="116"/>
    </location>
</feature>
<evidence type="ECO:0000313" key="3">
    <source>
        <dbReference type="EMBL" id="KAF7831828.1"/>
    </source>
</evidence>
<sequence>MEYIGSDCQAYTQSYCLLLSRLLVRLVCILVVALEDSDDSSPKHVIQEVSHTNSLRKGESTIFSFHRRYQERERAPALERSRRSREEAVRDHQRRTTSVTTPLTIQNRSTQSTRPSTLVKHHCKPPRTSHCSLARPSS</sequence>
<feature type="chain" id="PRO_5032470236" evidence="2">
    <location>
        <begin position="34"/>
        <end position="138"/>
    </location>
</feature>
<name>A0A834WT05_9FABA</name>
<proteinExistence type="predicted"/>
<reference evidence="3" key="1">
    <citation type="submission" date="2020-09" db="EMBL/GenBank/DDBJ databases">
        <title>Genome-Enabled Discovery of Anthraquinone Biosynthesis in Senna tora.</title>
        <authorList>
            <person name="Kang S.-H."/>
            <person name="Pandey R.P."/>
            <person name="Lee C.-M."/>
            <person name="Sim J.-S."/>
            <person name="Jeong J.-T."/>
            <person name="Choi B.-S."/>
            <person name="Jung M."/>
            <person name="Ginzburg D."/>
            <person name="Zhao K."/>
            <person name="Won S.Y."/>
            <person name="Oh T.-J."/>
            <person name="Yu Y."/>
            <person name="Kim N.-H."/>
            <person name="Lee O.R."/>
            <person name="Lee T.-H."/>
            <person name="Bashyal P."/>
            <person name="Kim T.-S."/>
            <person name="Lee W.-H."/>
            <person name="Kawkins C."/>
            <person name="Kim C.-K."/>
            <person name="Kim J.S."/>
            <person name="Ahn B.O."/>
            <person name="Rhee S.Y."/>
            <person name="Sohng J.K."/>
        </authorList>
    </citation>
    <scope>NUCLEOTIDE SEQUENCE</scope>
    <source>
        <tissue evidence="3">Leaf</tissue>
    </source>
</reference>
<dbReference type="Proteomes" id="UP000634136">
    <property type="component" value="Unassembled WGS sequence"/>
</dbReference>
<feature type="compositionally biased region" description="Basic and acidic residues" evidence="1">
    <location>
        <begin position="71"/>
        <end position="91"/>
    </location>
</feature>
<comment type="caution">
    <text evidence="3">The sequence shown here is derived from an EMBL/GenBank/DDBJ whole genome shotgun (WGS) entry which is preliminary data.</text>
</comment>